<organism evidence="1 2">
    <name type="scientific">Catharanthus roseus</name>
    <name type="common">Madagascar periwinkle</name>
    <name type="synonym">Vinca rosea</name>
    <dbReference type="NCBI Taxonomy" id="4058"/>
    <lineage>
        <taxon>Eukaryota</taxon>
        <taxon>Viridiplantae</taxon>
        <taxon>Streptophyta</taxon>
        <taxon>Embryophyta</taxon>
        <taxon>Tracheophyta</taxon>
        <taxon>Spermatophyta</taxon>
        <taxon>Magnoliopsida</taxon>
        <taxon>eudicotyledons</taxon>
        <taxon>Gunneridae</taxon>
        <taxon>Pentapetalae</taxon>
        <taxon>asterids</taxon>
        <taxon>lamiids</taxon>
        <taxon>Gentianales</taxon>
        <taxon>Apocynaceae</taxon>
        <taxon>Rauvolfioideae</taxon>
        <taxon>Vinceae</taxon>
        <taxon>Catharanthinae</taxon>
        <taxon>Catharanthus</taxon>
    </lineage>
</organism>
<dbReference type="EMBL" id="CM044701">
    <property type="protein sequence ID" value="KAI5681106.1"/>
    <property type="molecule type" value="Genomic_DNA"/>
</dbReference>
<accession>A0ACC0C846</accession>
<name>A0ACC0C846_CATRO</name>
<protein>
    <submittedName>
        <fullName evidence="1">Uncharacterized protein</fullName>
    </submittedName>
</protein>
<comment type="caution">
    <text evidence="1">The sequence shown here is derived from an EMBL/GenBank/DDBJ whole genome shotgun (WGS) entry which is preliminary data.</text>
</comment>
<sequence>MSLPAVHNLGTEFLSVDAHLVYYFIDELTPIAVLPPLIARSLINQSMKDIDEGFEEGSEGEQNAEGRGSSRSDLVVVGMTLDIGLESLQQYKVIELLLRMRFVELALYARQFNENLVQELYANLNEEFGNPESPAYGQVYVRVYVIDFSPANIAHYLSCPHYSDLEGTGLEEEVDFDKVTKVLTSDEGPIWPKTNMLNLNLMKMPHRALFRARAHMLYALATKQKFNSCIVIFKNIFRQIGQKKAIKIALPCSCLITEYLLCCKDLSLPFDFWGRALDALVMTKNIAPGLVPPTLTPSTQGHTSPSTSTR</sequence>
<keyword evidence="2" id="KW-1185">Reference proteome</keyword>
<evidence type="ECO:0000313" key="1">
    <source>
        <dbReference type="EMBL" id="KAI5681106.1"/>
    </source>
</evidence>
<reference evidence="2" key="1">
    <citation type="journal article" date="2023" name="Nat. Plants">
        <title>Single-cell RNA sequencing provides a high-resolution roadmap for understanding the multicellular compartmentation of specialized metabolism.</title>
        <authorList>
            <person name="Sun S."/>
            <person name="Shen X."/>
            <person name="Li Y."/>
            <person name="Li Y."/>
            <person name="Wang S."/>
            <person name="Li R."/>
            <person name="Zhang H."/>
            <person name="Shen G."/>
            <person name="Guo B."/>
            <person name="Wei J."/>
            <person name="Xu J."/>
            <person name="St-Pierre B."/>
            <person name="Chen S."/>
            <person name="Sun C."/>
        </authorList>
    </citation>
    <scope>NUCLEOTIDE SEQUENCE [LARGE SCALE GENOMIC DNA]</scope>
</reference>
<gene>
    <name evidence="1" type="ORF">M9H77_02333</name>
</gene>
<evidence type="ECO:0000313" key="2">
    <source>
        <dbReference type="Proteomes" id="UP001060085"/>
    </source>
</evidence>
<dbReference type="Proteomes" id="UP001060085">
    <property type="component" value="Linkage Group LG01"/>
</dbReference>
<proteinExistence type="predicted"/>